<dbReference type="EMBL" id="JAOPGA020001260">
    <property type="protein sequence ID" value="KAL0486715.1"/>
    <property type="molecule type" value="Genomic_DNA"/>
</dbReference>
<evidence type="ECO:0000313" key="1">
    <source>
        <dbReference type="EMBL" id="KAL0486715.1"/>
    </source>
</evidence>
<feature type="non-terminal residue" evidence="1">
    <location>
        <position position="1"/>
    </location>
</feature>
<keyword evidence="2" id="KW-1185">Reference proteome</keyword>
<dbReference type="Gene3D" id="1.10.287.370">
    <property type="match status" value="1"/>
</dbReference>
<sequence>NATKEHIPYDEKWLTLPEKAAHVQKVYDRVHELDTLVNYELNNLPNDRKTYVLKGNIYFLNPLEQVKEESGKELQKMHSTLKKDQDDLYKLQHSFQLYRQQESANK</sequence>
<dbReference type="Proteomes" id="UP001431209">
    <property type="component" value="Unassembled WGS sequence"/>
</dbReference>
<organism evidence="1 2">
    <name type="scientific">Acrasis kona</name>
    <dbReference type="NCBI Taxonomy" id="1008807"/>
    <lineage>
        <taxon>Eukaryota</taxon>
        <taxon>Discoba</taxon>
        <taxon>Heterolobosea</taxon>
        <taxon>Tetramitia</taxon>
        <taxon>Eutetramitia</taxon>
        <taxon>Acrasidae</taxon>
        <taxon>Acrasis</taxon>
    </lineage>
</organism>
<proteinExistence type="predicted"/>
<accession>A0AAW2ZB83</accession>
<protein>
    <submittedName>
        <fullName evidence="1">Uncharacterized protein</fullName>
    </submittedName>
</protein>
<dbReference type="InterPro" id="IPR009053">
    <property type="entry name" value="Prefoldin"/>
</dbReference>
<gene>
    <name evidence="1" type="ORF">AKO1_001609</name>
</gene>
<evidence type="ECO:0000313" key="2">
    <source>
        <dbReference type="Proteomes" id="UP001431209"/>
    </source>
</evidence>
<dbReference type="AlphaFoldDB" id="A0AAW2ZB83"/>
<reference evidence="1 2" key="1">
    <citation type="submission" date="2024-03" db="EMBL/GenBank/DDBJ databases">
        <title>The Acrasis kona genome and developmental transcriptomes reveal deep origins of eukaryotic multicellular pathways.</title>
        <authorList>
            <person name="Sheikh S."/>
            <person name="Fu C.-J."/>
            <person name="Brown M.W."/>
            <person name="Baldauf S.L."/>
        </authorList>
    </citation>
    <scope>NUCLEOTIDE SEQUENCE [LARGE SCALE GENOMIC DNA]</scope>
    <source>
        <strain evidence="1 2">ATCC MYA-3509</strain>
    </source>
</reference>
<dbReference type="SUPFAM" id="SSF46579">
    <property type="entry name" value="Prefoldin"/>
    <property type="match status" value="1"/>
</dbReference>
<comment type="caution">
    <text evidence="1">The sequence shown here is derived from an EMBL/GenBank/DDBJ whole genome shotgun (WGS) entry which is preliminary data.</text>
</comment>
<name>A0AAW2ZB83_9EUKA</name>